<reference evidence="6" key="2">
    <citation type="journal article" date="2018" name="MBio">
        <title>Insights into the evolution of host association through the isolation and characterization of a novel human periodontal pathobiont, Desulfobulbus oralis.</title>
        <authorList>
            <person name="Cross K.L."/>
            <person name="Chirania P."/>
            <person name="Xiong W."/>
            <person name="Beall C.J."/>
            <person name="Elkins J.G."/>
            <person name="Giannone R.J."/>
            <person name="Griffen A.L."/>
            <person name="Guss A.M."/>
            <person name="Hettich R.L."/>
            <person name="Joshi S.S."/>
            <person name="Mokrzan E.M."/>
            <person name="Martin R.K."/>
            <person name="Zhulin I.B."/>
            <person name="Leys E.J."/>
            <person name="Podar M."/>
        </authorList>
    </citation>
    <scope>NUCLEOTIDE SEQUENCE [LARGE SCALE GENOMIC DNA]</scope>
    <source>
        <strain evidence="6">ORNL</strain>
    </source>
</reference>
<evidence type="ECO:0000256" key="4">
    <source>
        <dbReference type="SAM" id="SignalP"/>
    </source>
</evidence>
<dbReference type="InterPro" id="IPR015168">
    <property type="entry name" value="SsuA/THI5"/>
</dbReference>
<keyword evidence="3 4" id="KW-0732">Signal</keyword>
<evidence type="ECO:0000256" key="2">
    <source>
        <dbReference type="ARBA" id="ARBA00010742"/>
    </source>
</evidence>
<dbReference type="Pfam" id="PF09084">
    <property type="entry name" value="NMT1"/>
    <property type="match status" value="1"/>
</dbReference>
<evidence type="ECO:0000313" key="7">
    <source>
        <dbReference type="Proteomes" id="UP000239867"/>
    </source>
</evidence>
<evidence type="ECO:0000256" key="1">
    <source>
        <dbReference type="ARBA" id="ARBA00004418"/>
    </source>
</evidence>
<dbReference type="GO" id="GO:0042597">
    <property type="term" value="C:periplasmic space"/>
    <property type="evidence" value="ECO:0007669"/>
    <property type="project" value="UniProtKB-SubCell"/>
</dbReference>
<organism evidence="6 7">
    <name type="scientific">Desulfobulbus oralis</name>
    <dbReference type="NCBI Taxonomy" id="1986146"/>
    <lineage>
        <taxon>Bacteria</taxon>
        <taxon>Pseudomonadati</taxon>
        <taxon>Thermodesulfobacteriota</taxon>
        <taxon>Desulfobulbia</taxon>
        <taxon>Desulfobulbales</taxon>
        <taxon>Desulfobulbaceae</taxon>
        <taxon>Desulfobulbus</taxon>
    </lineage>
</organism>
<proteinExistence type="inferred from homology"/>
<feature type="signal peptide" evidence="4">
    <location>
        <begin position="1"/>
        <end position="24"/>
    </location>
</feature>
<keyword evidence="7" id="KW-1185">Reference proteome</keyword>
<comment type="subcellular location">
    <subcellularLocation>
        <location evidence="1">Periplasm</location>
    </subcellularLocation>
</comment>
<evidence type="ECO:0000313" key="6">
    <source>
        <dbReference type="EMBL" id="AVD71849.1"/>
    </source>
</evidence>
<accession>A0A2L1GQ92</accession>
<comment type="similarity">
    <text evidence="2">Belongs to the bacterial solute-binding protein SsuA/TauA family.</text>
</comment>
<feature type="domain" description="SsuA/THI5-like" evidence="5">
    <location>
        <begin position="44"/>
        <end position="261"/>
    </location>
</feature>
<dbReference type="KEGG" id="deo:CAY53_10525"/>
<dbReference type="PANTHER" id="PTHR30024">
    <property type="entry name" value="ALIPHATIC SULFONATES-BINDING PROTEIN-RELATED"/>
    <property type="match status" value="1"/>
</dbReference>
<name>A0A2L1GQ92_9BACT</name>
<dbReference type="EMBL" id="CP021255">
    <property type="protein sequence ID" value="AVD71849.1"/>
    <property type="molecule type" value="Genomic_DNA"/>
</dbReference>
<gene>
    <name evidence="6" type="ORF">CAY53_10525</name>
</gene>
<sequence length="358" mass="39936">MLKKLSICFFAMVSALVLCSLTSAADKPMRLKTAWMDEHETFLIWYAHEKGWDKEVGLDLDLLLFSNGMDIVNALPAGEWVFCGNGAVPAVLGALRYGTEVILIGNDESYTNAVMVRADSPIAKTKGYNKDFPDVLGHPDDVRGKTFLITTMSSDHYAFSSWLQVLGLTDKDVIIKNMDQAQAVAAYEKGIGDGVALWAPHMYRGEELGWKIAGTVHSCKKGLPIVLMAEKKFAEQNPETVAAFLSVYLRAVNMLKTEPLESLVPEYKRFFLEFTGKEYSDDLALKDLQTHPVFNLEEQKALFDDSKGQSTAQRWQGELAKFFTGVGKLTQEECDKVGDGKYANGKYLNLIKEIKPYK</sequence>
<dbReference type="PANTHER" id="PTHR30024:SF47">
    <property type="entry name" value="TAURINE-BINDING PERIPLASMIC PROTEIN"/>
    <property type="match status" value="1"/>
</dbReference>
<dbReference type="AlphaFoldDB" id="A0A2L1GQ92"/>
<reference evidence="6" key="1">
    <citation type="submission" date="2017-05" db="EMBL/GenBank/DDBJ databases">
        <authorList>
            <person name="Song R."/>
            <person name="Chenine A.L."/>
            <person name="Ruprecht R.M."/>
        </authorList>
    </citation>
    <scope>NUCLEOTIDE SEQUENCE</scope>
    <source>
        <strain evidence="6">ORNL</strain>
    </source>
</reference>
<dbReference type="Gene3D" id="3.40.190.10">
    <property type="entry name" value="Periplasmic binding protein-like II"/>
    <property type="match status" value="2"/>
</dbReference>
<dbReference type="SUPFAM" id="SSF53850">
    <property type="entry name" value="Periplasmic binding protein-like II"/>
    <property type="match status" value="1"/>
</dbReference>
<dbReference type="RefSeq" id="WP_104937079.1">
    <property type="nucleotide sequence ID" value="NZ_CP021255.1"/>
</dbReference>
<evidence type="ECO:0000259" key="5">
    <source>
        <dbReference type="Pfam" id="PF09084"/>
    </source>
</evidence>
<dbReference type="Proteomes" id="UP000239867">
    <property type="component" value="Chromosome"/>
</dbReference>
<protein>
    <submittedName>
        <fullName evidence="6">Nitrate ABC transporter substrate-binding protein</fullName>
    </submittedName>
</protein>
<dbReference type="OrthoDB" id="2054296at2"/>
<feature type="chain" id="PRO_5014966712" evidence="4">
    <location>
        <begin position="25"/>
        <end position="358"/>
    </location>
</feature>
<evidence type="ECO:0000256" key="3">
    <source>
        <dbReference type="ARBA" id="ARBA00022729"/>
    </source>
</evidence>